<dbReference type="AlphaFoldDB" id="A0AAQ3QUZ7"/>
<name>A0AAQ3QUZ7_9BACT</name>
<keyword evidence="1" id="KW-0175">Coiled coil</keyword>
<evidence type="ECO:0000313" key="3">
    <source>
        <dbReference type="Proteomes" id="UP001304300"/>
    </source>
</evidence>
<dbReference type="Proteomes" id="UP001304300">
    <property type="component" value="Chromosome"/>
</dbReference>
<keyword evidence="3" id="KW-1185">Reference proteome</keyword>
<proteinExistence type="predicted"/>
<organism evidence="2 3">
    <name type="scientific">Rubellicoccus peritrichatus</name>
    <dbReference type="NCBI Taxonomy" id="3080537"/>
    <lineage>
        <taxon>Bacteria</taxon>
        <taxon>Pseudomonadati</taxon>
        <taxon>Verrucomicrobiota</taxon>
        <taxon>Opitutia</taxon>
        <taxon>Puniceicoccales</taxon>
        <taxon>Cerasicoccaceae</taxon>
        <taxon>Rubellicoccus</taxon>
    </lineage>
</organism>
<protein>
    <submittedName>
        <fullName evidence="2">Uncharacterized protein</fullName>
    </submittedName>
</protein>
<accession>A0AAQ3QUZ7</accession>
<dbReference type="RefSeq" id="WP_317832550.1">
    <property type="nucleotide sequence ID" value="NZ_CP136920.1"/>
</dbReference>
<sequence>MMTIVIGLLSCSATANPIFLRGANGSEIEVFGVLEGNLKGLVLKVQEEDDLITVPWSKLDLEFLEEAHPDIHDAYRECQFGEPVFLKMGGFADYVNFEEAITRLYQGLERSRFYTIPENIDYIFEDDPDIIRMKERDIARYSREIRSMRRDMQEFLREIYPKESIIIDDSGVVHRKERDGIPEPQKGETSLRVIIEYIADTRSSVSRMGINYLREVTLFREDFRSTVGEVRNSIPNATFHYGNADHMKLPGLIDESRESIDHFMESKSFHRGQQYKLGEFYNFVYALADEYGVSYRDKSFTENTDEKFPRLDFSGSF</sequence>
<reference evidence="2 3" key="1">
    <citation type="submission" date="2023-10" db="EMBL/GenBank/DDBJ databases">
        <title>Rubellicoccus peritrichatus gen. nov., sp. nov., isolated from an algae of coral reef tank.</title>
        <authorList>
            <person name="Luo J."/>
        </authorList>
    </citation>
    <scope>NUCLEOTIDE SEQUENCE [LARGE SCALE GENOMIC DNA]</scope>
    <source>
        <strain evidence="2 3">CR14</strain>
    </source>
</reference>
<gene>
    <name evidence="2" type="ORF">RZN69_17170</name>
</gene>
<dbReference type="EMBL" id="CP136920">
    <property type="protein sequence ID" value="WOO40352.1"/>
    <property type="molecule type" value="Genomic_DNA"/>
</dbReference>
<evidence type="ECO:0000313" key="2">
    <source>
        <dbReference type="EMBL" id="WOO40352.1"/>
    </source>
</evidence>
<dbReference type="KEGG" id="puo:RZN69_17170"/>
<feature type="coiled-coil region" evidence="1">
    <location>
        <begin position="131"/>
        <end position="158"/>
    </location>
</feature>
<evidence type="ECO:0000256" key="1">
    <source>
        <dbReference type="SAM" id="Coils"/>
    </source>
</evidence>